<dbReference type="AlphaFoldDB" id="A0A4S2G2F2"/>
<comment type="caution">
    <text evidence="2">The sequence shown here is derived from an EMBL/GenBank/DDBJ whole genome shotgun (WGS) entry which is preliminary data.</text>
</comment>
<accession>A0A4S2G2F2</accession>
<evidence type="ECO:0000259" key="1">
    <source>
        <dbReference type="Pfam" id="PF03372"/>
    </source>
</evidence>
<gene>
    <name evidence="2" type="ORF">E5333_01855</name>
</gene>
<name>A0A4S2G2F2_9BACT</name>
<sequence>MDKLNCVLLAAGIYLVPAVCIASSAEGGDVDSNGASDNNLRLLYWNIQNGMWSGQENDYREFVEFVAGQHPDVCVWAEAQSNYLTASSEKYADDAERYFPDAWADFARKYGHTYWYKGGHHDRFPQVVTSRYPIENVKRIVGTEPDSIVSHGAGWARIVVGNDTVNIVTVHTWPQKYGFGVDKPRQKEDAAVNGGDRYRRKEIEYICRNTIESVPGADCQLWMMMGDFNSLSRLDNRFYGMPADTSAFLCHDYVLEHTPYIDVVSKKYPSELVPTIWRDARIDYVYCTPALYNCIADVKVIRDSYTTPVRDSLVSRFFHPSDHCPILIDFNKP</sequence>
<dbReference type="Gene3D" id="3.60.10.10">
    <property type="entry name" value="Endonuclease/exonuclease/phosphatase"/>
    <property type="match status" value="1"/>
</dbReference>
<evidence type="ECO:0000313" key="3">
    <source>
        <dbReference type="Proteomes" id="UP000306630"/>
    </source>
</evidence>
<dbReference type="RefSeq" id="WP_135992732.1">
    <property type="nucleotide sequence ID" value="NZ_CAOSYS010000154.1"/>
</dbReference>
<reference evidence="2 3" key="1">
    <citation type="submission" date="2019-04" db="EMBL/GenBank/DDBJ databases">
        <title>Microbes associate with the intestines of laboratory mice.</title>
        <authorList>
            <person name="Navarre W."/>
            <person name="Wong E."/>
            <person name="Huang K."/>
            <person name="Tropini C."/>
            <person name="Ng K."/>
            <person name="Yu B."/>
        </authorList>
    </citation>
    <scope>NUCLEOTIDE SEQUENCE [LARGE SCALE GENOMIC DNA]</scope>
    <source>
        <strain evidence="2 3">NM06_A21</strain>
    </source>
</reference>
<dbReference type="EMBL" id="SRYD01000005">
    <property type="protein sequence ID" value="TGY76097.1"/>
    <property type="molecule type" value="Genomic_DNA"/>
</dbReference>
<keyword evidence="2" id="KW-0540">Nuclease</keyword>
<proteinExistence type="predicted"/>
<dbReference type="Pfam" id="PF03372">
    <property type="entry name" value="Exo_endo_phos"/>
    <property type="match status" value="1"/>
</dbReference>
<organism evidence="2 3">
    <name type="scientific">Muribaculum intestinale</name>
    <dbReference type="NCBI Taxonomy" id="1796646"/>
    <lineage>
        <taxon>Bacteria</taxon>
        <taxon>Pseudomonadati</taxon>
        <taxon>Bacteroidota</taxon>
        <taxon>Bacteroidia</taxon>
        <taxon>Bacteroidales</taxon>
        <taxon>Muribaculaceae</taxon>
        <taxon>Muribaculum</taxon>
    </lineage>
</organism>
<dbReference type="Proteomes" id="UP000306630">
    <property type="component" value="Unassembled WGS sequence"/>
</dbReference>
<dbReference type="InterPro" id="IPR036691">
    <property type="entry name" value="Endo/exonu/phosph_ase_sf"/>
</dbReference>
<dbReference type="SUPFAM" id="SSF56219">
    <property type="entry name" value="DNase I-like"/>
    <property type="match status" value="1"/>
</dbReference>
<dbReference type="GO" id="GO:0004519">
    <property type="term" value="F:endonuclease activity"/>
    <property type="evidence" value="ECO:0007669"/>
    <property type="project" value="UniProtKB-KW"/>
</dbReference>
<evidence type="ECO:0000313" key="2">
    <source>
        <dbReference type="EMBL" id="TGY76097.1"/>
    </source>
</evidence>
<keyword evidence="2" id="KW-0378">Hydrolase</keyword>
<keyword evidence="2" id="KW-0255">Endonuclease</keyword>
<protein>
    <submittedName>
        <fullName evidence="2">Endonuclease</fullName>
    </submittedName>
</protein>
<dbReference type="InterPro" id="IPR005135">
    <property type="entry name" value="Endo/exonuclease/phosphatase"/>
</dbReference>
<feature type="domain" description="Endonuclease/exonuclease/phosphatase" evidence="1">
    <location>
        <begin position="43"/>
        <end position="323"/>
    </location>
</feature>